<reference evidence="1" key="1">
    <citation type="submission" date="2023-04" db="EMBL/GenBank/DDBJ databases">
        <title>Phytophthora fragariaefolia NBRC 109709.</title>
        <authorList>
            <person name="Ichikawa N."/>
            <person name="Sato H."/>
            <person name="Tonouchi N."/>
        </authorList>
    </citation>
    <scope>NUCLEOTIDE SEQUENCE</scope>
    <source>
        <strain evidence="1">NBRC 109709</strain>
    </source>
</reference>
<evidence type="ECO:0000313" key="1">
    <source>
        <dbReference type="EMBL" id="GMF31477.1"/>
    </source>
</evidence>
<sequence>MASFLKYLFPGSSADFRDVVCAIQSITMYNSEYNIDSFQFHNTIFKIEVPRGATTSNISVSLQDGIYSYEDINRSIQTALVYAGAYLIDSTAIIYSTVELVATVFITLRERFRSDRWYVSISFCYRSQRPAIEHHSTDPPPTSSYIARCDFIKNEYGVSGDIVSAFDSGDAEIGKLILYKPSQYVRMNCHHGSRSTITVSIYDQKDKTVTFRDTSDSIVSLLRPKI</sequence>
<evidence type="ECO:0000313" key="2">
    <source>
        <dbReference type="Proteomes" id="UP001165121"/>
    </source>
</evidence>
<protein>
    <submittedName>
        <fullName evidence="1">Unnamed protein product</fullName>
    </submittedName>
</protein>
<accession>A0A9W6UE93</accession>
<dbReference type="AlphaFoldDB" id="A0A9W6UE93"/>
<organism evidence="1 2">
    <name type="scientific">Phytophthora fragariaefolia</name>
    <dbReference type="NCBI Taxonomy" id="1490495"/>
    <lineage>
        <taxon>Eukaryota</taxon>
        <taxon>Sar</taxon>
        <taxon>Stramenopiles</taxon>
        <taxon>Oomycota</taxon>
        <taxon>Peronosporomycetes</taxon>
        <taxon>Peronosporales</taxon>
        <taxon>Peronosporaceae</taxon>
        <taxon>Phytophthora</taxon>
    </lineage>
</organism>
<dbReference type="Proteomes" id="UP001165121">
    <property type="component" value="Unassembled WGS sequence"/>
</dbReference>
<keyword evidence="2" id="KW-1185">Reference proteome</keyword>
<gene>
    <name evidence="1" type="ORF">Pfra01_000723900</name>
</gene>
<dbReference type="EMBL" id="BSXT01000633">
    <property type="protein sequence ID" value="GMF31477.1"/>
    <property type="molecule type" value="Genomic_DNA"/>
</dbReference>
<proteinExistence type="predicted"/>
<comment type="caution">
    <text evidence="1">The sequence shown here is derived from an EMBL/GenBank/DDBJ whole genome shotgun (WGS) entry which is preliminary data.</text>
</comment>
<name>A0A9W6UE93_9STRA</name>